<proteinExistence type="predicted"/>
<dbReference type="EMBL" id="JAACJL010000044">
    <property type="protein sequence ID" value="KAF4615372.1"/>
    <property type="molecule type" value="Genomic_DNA"/>
</dbReference>
<feature type="compositionally biased region" description="Low complexity" evidence="1">
    <location>
        <begin position="114"/>
        <end position="136"/>
    </location>
</feature>
<name>A0A8H4VMT3_9AGAR</name>
<dbReference type="AlphaFoldDB" id="A0A8H4VMT3"/>
<reference evidence="2 3" key="1">
    <citation type="submission" date="2019-12" db="EMBL/GenBank/DDBJ databases">
        <authorList>
            <person name="Floudas D."/>
            <person name="Bentzer J."/>
            <person name="Ahren D."/>
            <person name="Johansson T."/>
            <person name="Persson P."/>
            <person name="Tunlid A."/>
        </authorList>
    </citation>
    <scope>NUCLEOTIDE SEQUENCE [LARGE SCALE GENOMIC DNA]</scope>
    <source>
        <strain evidence="2 3">CBS 102.39</strain>
    </source>
</reference>
<dbReference type="Proteomes" id="UP000521872">
    <property type="component" value="Unassembled WGS sequence"/>
</dbReference>
<evidence type="ECO:0000256" key="1">
    <source>
        <dbReference type="SAM" id="MobiDB-lite"/>
    </source>
</evidence>
<protein>
    <submittedName>
        <fullName evidence="2">Uncharacterized protein</fullName>
    </submittedName>
</protein>
<organism evidence="2 3">
    <name type="scientific">Agrocybe pediades</name>
    <dbReference type="NCBI Taxonomy" id="84607"/>
    <lineage>
        <taxon>Eukaryota</taxon>
        <taxon>Fungi</taxon>
        <taxon>Dikarya</taxon>
        <taxon>Basidiomycota</taxon>
        <taxon>Agaricomycotina</taxon>
        <taxon>Agaricomycetes</taxon>
        <taxon>Agaricomycetidae</taxon>
        <taxon>Agaricales</taxon>
        <taxon>Agaricineae</taxon>
        <taxon>Strophariaceae</taxon>
        <taxon>Agrocybe</taxon>
    </lineage>
</organism>
<comment type="caution">
    <text evidence="2">The sequence shown here is derived from an EMBL/GenBank/DDBJ whole genome shotgun (WGS) entry which is preliminary data.</text>
</comment>
<feature type="region of interest" description="Disordered" evidence="1">
    <location>
        <begin position="98"/>
        <end position="152"/>
    </location>
</feature>
<dbReference type="OrthoDB" id="3204463at2759"/>
<gene>
    <name evidence="2" type="ORF">D9613_003222</name>
</gene>
<accession>A0A8H4VMT3</accession>
<keyword evidence="3" id="KW-1185">Reference proteome</keyword>
<feature type="compositionally biased region" description="Polar residues" evidence="1">
    <location>
        <begin position="1"/>
        <end position="18"/>
    </location>
</feature>
<feature type="compositionally biased region" description="Basic residues" evidence="1">
    <location>
        <begin position="45"/>
        <end position="60"/>
    </location>
</feature>
<feature type="region of interest" description="Disordered" evidence="1">
    <location>
        <begin position="31"/>
        <end position="61"/>
    </location>
</feature>
<evidence type="ECO:0000313" key="3">
    <source>
        <dbReference type="Proteomes" id="UP000521872"/>
    </source>
</evidence>
<evidence type="ECO:0000313" key="2">
    <source>
        <dbReference type="EMBL" id="KAF4615372.1"/>
    </source>
</evidence>
<feature type="region of interest" description="Disordered" evidence="1">
    <location>
        <begin position="1"/>
        <end position="20"/>
    </location>
</feature>
<sequence>MYAPQPSHTHIPQQSQLPSFMHLERLSSPIHLDGPFSAPSSTCSTRRRAKPASSKRRRMAQRVEHHVFDELPWISTLEAGPELINPWDIADLSLIPDAELSSGPGPVRRRKTSLRSSPRSKTYSSSSTSGSSPHYSIPTRDTLPLSTPPVPTPRSRFIPSRVLFHNLMPVACDFRAESPHPCITSSPNNF</sequence>